<keyword evidence="2" id="KW-1185">Reference proteome</keyword>
<reference evidence="1 2" key="1">
    <citation type="submission" date="2007-07" db="EMBL/GenBank/DDBJ databases">
        <title>Complete sequence of chromosome of Xanthobacter autotrophicus Py2.</title>
        <authorList>
            <consortium name="US DOE Joint Genome Institute"/>
            <person name="Copeland A."/>
            <person name="Lucas S."/>
            <person name="Lapidus A."/>
            <person name="Barry K."/>
            <person name="Glavina del Rio T."/>
            <person name="Hammon N."/>
            <person name="Israni S."/>
            <person name="Dalin E."/>
            <person name="Tice H."/>
            <person name="Pitluck S."/>
            <person name="Sims D."/>
            <person name="Brettin T."/>
            <person name="Bruce D."/>
            <person name="Detter J.C."/>
            <person name="Han C."/>
            <person name="Tapia R."/>
            <person name="Brainard J."/>
            <person name="Schmutz J."/>
            <person name="Larimer F."/>
            <person name="Land M."/>
            <person name="Hauser L."/>
            <person name="Kyrpides N."/>
            <person name="Kim E."/>
            <person name="Ensigns S.A."/>
            <person name="Richardson P."/>
        </authorList>
    </citation>
    <scope>NUCLEOTIDE SEQUENCE [LARGE SCALE GENOMIC DNA]</scope>
    <source>
        <strain evidence="2">ATCC BAA-1158 / Py2</strain>
    </source>
</reference>
<evidence type="ECO:0000313" key="1">
    <source>
        <dbReference type="EMBL" id="ABS69736.1"/>
    </source>
</evidence>
<proteinExistence type="predicted"/>
<dbReference type="STRING" id="78245.Xaut_4515"/>
<organism evidence="1 2">
    <name type="scientific">Xanthobacter autotrophicus (strain ATCC BAA-1158 / Py2)</name>
    <dbReference type="NCBI Taxonomy" id="78245"/>
    <lineage>
        <taxon>Bacteria</taxon>
        <taxon>Pseudomonadati</taxon>
        <taxon>Pseudomonadota</taxon>
        <taxon>Alphaproteobacteria</taxon>
        <taxon>Hyphomicrobiales</taxon>
        <taxon>Xanthobacteraceae</taxon>
        <taxon>Xanthobacter</taxon>
    </lineage>
</organism>
<dbReference type="EMBL" id="CP000781">
    <property type="protein sequence ID" value="ABS69736.1"/>
    <property type="molecule type" value="Genomic_DNA"/>
</dbReference>
<sequence>MTPDIDKLHRLVDLVGAKLNALPAIKVGVLDSYQRHRQASETALNELAASEGARWRSQGNGTTLRLAGVVSGSTMGSAMAMQNWLIAANLRITKLEAEARAHVCEHGIRWPWACEECDRAALMEDRP</sequence>
<dbReference type="HOGENOM" id="CLU_1969674_0_0_5"/>
<gene>
    <name evidence="1" type="ordered locus">Xaut_4515</name>
</gene>
<name>A7INZ0_XANP2</name>
<evidence type="ECO:0000313" key="2">
    <source>
        <dbReference type="Proteomes" id="UP000002417"/>
    </source>
</evidence>
<protein>
    <submittedName>
        <fullName evidence="1">Uncharacterized protein</fullName>
    </submittedName>
</protein>
<dbReference type="OrthoDB" id="9954859at2"/>
<dbReference type="Proteomes" id="UP000002417">
    <property type="component" value="Chromosome"/>
</dbReference>
<accession>A7INZ0</accession>
<dbReference type="KEGG" id="xau:Xaut_4515"/>
<dbReference type="AlphaFoldDB" id="A7INZ0"/>